<protein>
    <recommendedName>
        <fullName evidence="3">Aldehyde dehydrogenase</fullName>
    </recommendedName>
</protein>
<reference evidence="8" key="2">
    <citation type="journal article" date="2021" name="PeerJ">
        <title>Extensive microbial diversity within the chicken gut microbiome revealed by metagenomics and culture.</title>
        <authorList>
            <person name="Gilroy R."/>
            <person name="Ravi A."/>
            <person name="Getino M."/>
            <person name="Pursley I."/>
            <person name="Horton D.L."/>
            <person name="Alikhan N.F."/>
            <person name="Baker D."/>
            <person name="Gharbi K."/>
            <person name="Hall N."/>
            <person name="Watson M."/>
            <person name="Adriaenssens E.M."/>
            <person name="Foster-Nyarko E."/>
            <person name="Jarju S."/>
            <person name="Secka A."/>
            <person name="Antonio M."/>
            <person name="Oren A."/>
            <person name="Chaudhuri R.R."/>
            <person name="La Ragione R."/>
            <person name="Hildebrand F."/>
            <person name="Pallen M.J."/>
        </authorList>
    </citation>
    <scope>NUCLEOTIDE SEQUENCE</scope>
    <source>
        <strain evidence="8">ChiBcolR7-354</strain>
    </source>
</reference>
<reference evidence="8" key="1">
    <citation type="submission" date="2020-10" db="EMBL/GenBank/DDBJ databases">
        <authorList>
            <person name="Gilroy R."/>
        </authorList>
    </citation>
    <scope>NUCLEOTIDE SEQUENCE</scope>
    <source>
        <strain evidence="8">ChiBcolR7-354</strain>
    </source>
</reference>
<dbReference type="GO" id="GO:0004029">
    <property type="term" value="F:aldehyde dehydrogenase (NAD+) activity"/>
    <property type="evidence" value="ECO:0007669"/>
    <property type="project" value="TreeGrafter"/>
</dbReference>
<comment type="similarity">
    <text evidence="1 3 6">Belongs to the aldehyde dehydrogenase family.</text>
</comment>
<dbReference type="Gene3D" id="3.40.309.10">
    <property type="entry name" value="Aldehyde Dehydrogenase, Chain A, domain 2"/>
    <property type="match status" value="1"/>
</dbReference>
<feature type="active site" evidence="4">
    <location>
        <position position="246"/>
    </location>
</feature>
<dbReference type="GO" id="GO:0005737">
    <property type="term" value="C:cytoplasm"/>
    <property type="evidence" value="ECO:0007669"/>
    <property type="project" value="TreeGrafter"/>
</dbReference>
<gene>
    <name evidence="8" type="ORF">IAB77_07510</name>
</gene>
<name>A0A9D0ZF16_9FIRM</name>
<dbReference type="PIRSF" id="PIRSF036492">
    <property type="entry name" value="ALDH"/>
    <property type="match status" value="1"/>
</dbReference>
<dbReference type="FunFam" id="3.40.309.10:FF:000003">
    <property type="entry name" value="Aldehyde dehydrogenase"/>
    <property type="match status" value="1"/>
</dbReference>
<dbReference type="PROSITE" id="PS00687">
    <property type="entry name" value="ALDEHYDE_DEHYDR_GLU"/>
    <property type="match status" value="1"/>
</dbReference>
<evidence type="ECO:0000259" key="7">
    <source>
        <dbReference type="Pfam" id="PF00171"/>
    </source>
</evidence>
<dbReference type="Gene3D" id="3.40.605.10">
    <property type="entry name" value="Aldehyde Dehydrogenase, Chain A, domain 1"/>
    <property type="match status" value="1"/>
</dbReference>
<feature type="active site" evidence="4 5">
    <location>
        <position position="212"/>
    </location>
</feature>
<evidence type="ECO:0000256" key="5">
    <source>
        <dbReference type="PROSITE-ProRule" id="PRU10007"/>
    </source>
</evidence>
<dbReference type="InterPro" id="IPR012394">
    <property type="entry name" value="Aldehyde_DH_NAD(P)"/>
</dbReference>
<dbReference type="InterPro" id="IPR016162">
    <property type="entry name" value="Ald_DH_N"/>
</dbReference>
<evidence type="ECO:0000256" key="4">
    <source>
        <dbReference type="PIRSR" id="PIRSR036492-1"/>
    </source>
</evidence>
<dbReference type="Pfam" id="PF00171">
    <property type="entry name" value="Aldedh"/>
    <property type="match status" value="1"/>
</dbReference>
<evidence type="ECO:0000313" key="8">
    <source>
        <dbReference type="EMBL" id="HIQ79089.1"/>
    </source>
</evidence>
<dbReference type="InterPro" id="IPR016161">
    <property type="entry name" value="Ald_DH/histidinol_DH"/>
</dbReference>
<dbReference type="InterPro" id="IPR016160">
    <property type="entry name" value="Ald_DH_CS_CYS"/>
</dbReference>
<dbReference type="PANTHER" id="PTHR43570:SF16">
    <property type="entry name" value="ALDEHYDE DEHYDROGENASE TYPE III, ISOFORM Q"/>
    <property type="match status" value="1"/>
</dbReference>
<feature type="domain" description="Aldehyde dehydrogenase" evidence="7">
    <location>
        <begin position="2"/>
        <end position="427"/>
    </location>
</feature>
<evidence type="ECO:0000256" key="6">
    <source>
        <dbReference type="RuleBase" id="RU003345"/>
    </source>
</evidence>
<dbReference type="SUPFAM" id="SSF53720">
    <property type="entry name" value="ALDH-like"/>
    <property type="match status" value="1"/>
</dbReference>
<comment type="caution">
    <text evidence="8">The sequence shown here is derived from an EMBL/GenBank/DDBJ whole genome shotgun (WGS) entry which is preliminary data.</text>
</comment>
<dbReference type="AlphaFoldDB" id="A0A9D0ZF16"/>
<evidence type="ECO:0000256" key="2">
    <source>
        <dbReference type="ARBA" id="ARBA00023002"/>
    </source>
</evidence>
<dbReference type="InterPro" id="IPR016163">
    <property type="entry name" value="Ald_DH_C"/>
</dbReference>
<dbReference type="PANTHER" id="PTHR43570">
    <property type="entry name" value="ALDEHYDE DEHYDROGENASE"/>
    <property type="match status" value="1"/>
</dbReference>
<proteinExistence type="inferred from homology"/>
<organism evidence="8 9">
    <name type="scientific">Candidatus Scatomorpha intestinavium</name>
    <dbReference type="NCBI Taxonomy" id="2840922"/>
    <lineage>
        <taxon>Bacteria</taxon>
        <taxon>Bacillati</taxon>
        <taxon>Bacillota</taxon>
        <taxon>Clostridia</taxon>
        <taxon>Eubacteriales</taxon>
        <taxon>Candidatus Scatomorpha</taxon>
    </lineage>
</organism>
<dbReference type="PROSITE" id="PS00070">
    <property type="entry name" value="ALDEHYDE_DEHYDR_CYS"/>
    <property type="match status" value="1"/>
</dbReference>
<keyword evidence="2 3" id="KW-0560">Oxidoreductase</keyword>
<dbReference type="InterPro" id="IPR015590">
    <property type="entry name" value="Aldehyde_DH_dom"/>
</dbReference>
<evidence type="ECO:0000256" key="3">
    <source>
        <dbReference type="PIRNR" id="PIRNR036492"/>
    </source>
</evidence>
<dbReference type="Proteomes" id="UP000824262">
    <property type="component" value="Unassembled WGS sequence"/>
</dbReference>
<dbReference type="InterPro" id="IPR029510">
    <property type="entry name" value="Ald_DH_CS_GLU"/>
</dbReference>
<evidence type="ECO:0000313" key="9">
    <source>
        <dbReference type="Proteomes" id="UP000824262"/>
    </source>
</evidence>
<dbReference type="EMBL" id="DVGA01000076">
    <property type="protein sequence ID" value="HIQ79089.1"/>
    <property type="molecule type" value="Genomic_DNA"/>
</dbReference>
<sequence length="458" mass="50248">MDKEQMEAALRAQREYFASGATLPEAARRAALGRLAAEVRRREDEIAGALRADLGKCAEEAYMCETGLLLSEISYLERHLRRLMGERRAPSPLAQFRARSFTSPTPLGTVLIISPWNYPFLLSLGPLAAAVAAGNTAVVKPGASAPESAELIAEIIRSAFPPEHVLAVTGGREANPALLDGRYDRIFFTGGAAAGREVLRRAAENLTPVTLELGGKSPCIVDSTADIALAARRIACGKLINCGQTCVAPDYVYCDESIAPRLAAALRDEFRRQCPDALRDGSYGRMVNRRHFERVRALIDPEKAAYGGGSDPETLKIEPTLLTGVTFDDPVMQEEIFGPVLPVLTFSDLDEAIERIEARPRPLALYLFTRSRENRRKVLARCRFGGGCINDTVVHLTTNSLPFGGVGESGMGAYHGRWGFEEFSHTRGIMDRALKPDIKLKYRPYNGRTLPLLRAFMR</sequence>
<evidence type="ECO:0000256" key="1">
    <source>
        <dbReference type="ARBA" id="ARBA00009986"/>
    </source>
</evidence>
<accession>A0A9D0ZF16</accession>
<dbReference type="GO" id="GO:0006081">
    <property type="term" value="P:aldehyde metabolic process"/>
    <property type="evidence" value="ECO:0007669"/>
    <property type="project" value="InterPro"/>
</dbReference>